<sequence>MALGGNPVFANNKNFKETPAGYRGPVNGGADTMSAQAQFSAQQLQDLYNKPAAGPAQTGRMTYDDVIMKTVFTLTLVLVGAAIGWMVPALMWPGMIVGLVLGLVNSFKKEPSPVLILAYALFEGMFLGGLSGMLEGMYPGIVVQAVLGTLSVFLVTLVLFRNAKVRATPKMTRFFIIALAGYALFSVINFFLMIFNVTNSPWGVRSMDIPGTNIPFGVVLGLLAIGLAAFSLIVDFTSIEQGVQRGLPTKYSWTAAFGLTVTLVWLYVEILRLLAILRGND</sequence>
<feature type="transmembrane region" description="Helical" evidence="1">
    <location>
        <begin position="172"/>
        <end position="194"/>
    </location>
</feature>
<reference evidence="3" key="1">
    <citation type="submission" date="2015-11" db="EMBL/GenBank/DDBJ databases">
        <authorList>
            <person name="Kumar R."/>
            <person name="Singh D."/>
            <person name="Swarnkar M.K."/>
            <person name="Singh A.K."/>
            <person name="Kumar S."/>
        </authorList>
    </citation>
    <scope>NUCLEOTIDE SEQUENCE [LARGE SCALE GENOMIC DNA]</scope>
    <source>
        <strain evidence="3">ERGS4:06</strain>
    </source>
</reference>
<dbReference type="OrthoDB" id="116480at2"/>
<gene>
    <name evidence="2" type="ORF">AS189_16950</name>
</gene>
<evidence type="ECO:0000313" key="3">
    <source>
        <dbReference type="Proteomes" id="UP000059574"/>
    </source>
</evidence>
<feature type="transmembrane region" description="Helical" evidence="1">
    <location>
        <begin position="66"/>
        <end position="84"/>
    </location>
</feature>
<feature type="transmembrane region" description="Helical" evidence="1">
    <location>
        <begin position="114"/>
        <end position="134"/>
    </location>
</feature>
<proteinExistence type="predicted"/>
<feature type="transmembrane region" description="Helical" evidence="1">
    <location>
        <begin position="214"/>
        <end position="234"/>
    </location>
</feature>
<keyword evidence="1" id="KW-0812">Transmembrane</keyword>
<dbReference type="Proteomes" id="UP000059574">
    <property type="component" value="Chromosome"/>
</dbReference>
<feature type="transmembrane region" description="Helical" evidence="1">
    <location>
        <begin position="255"/>
        <end position="277"/>
    </location>
</feature>
<dbReference type="PIRSF" id="PIRSF009160">
    <property type="entry name" value="UCP009160"/>
    <property type="match status" value="1"/>
</dbReference>
<reference evidence="2 3" key="2">
    <citation type="journal article" date="2016" name="J. Biotechnol.">
        <title>Complete genome sequence of Arthrobacter alpinus ERGS4:06, a yellow pigmented bacterium tolerant to cold and radiations isolated from Sikkim Himalaya.</title>
        <authorList>
            <person name="Kumar R."/>
            <person name="Singh D."/>
            <person name="Swarnkar M.K."/>
            <person name="Singh A.K."/>
            <person name="Kumar S."/>
        </authorList>
    </citation>
    <scope>NUCLEOTIDE SEQUENCE [LARGE SCALE GENOMIC DNA]</scope>
    <source>
        <strain evidence="2 3">ERGS4:06</strain>
    </source>
</reference>
<dbReference type="AlphaFoldDB" id="A0A0S2M261"/>
<dbReference type="InterPro" id="IPR010539">
    <property type="entry name" value="BaxI_1-like"/>
</dbReference>
<dbReference type="PANTHER" id="PTHR41282:SF1">
    <property type="entry name" value="CONSERVED TRANSMEMBRANE PROTEIN-RELATED"/>
    <property type="match status" value="1"/>
</dbReference>
<accession>A0A0S2M261</accession>
<name>A0A0S2M261_9MICC</name>
<evidence type="ECO:0008006" key="4">
    <source>
        <dbReference type="Google" id="ProtNLM"/>
    </source>
</evidence>
<protein>
    <recommendedName>
        <fullName evidence="4">Bax inhibitor-1/YccA family protein</fullName>
    </recommendedName>
</protein>
<keyword evidence="1" id="KW-1133">Transmembrane helix</keyword>
<dbReference type="EMBL" id="CP013200">
    <property type="protein sequence ID" value="ALO67861.1"/>
    <property type="molecule type" value="Genomic_DNA"/>
</dbReference>
<dbReference type="Pfam" id="PF12811">
    <property type="entry name" value="BaxI_1"/>
    <property type="match status" value="1"/>
</dbReference>
<evidence type="ECO:0000256" key="1">
    <source>
        <dbReference type="SAM" id="Phobius"/>
    </source>
</evidence>
<feature type="transmembrane region" description="Helical" evidence="1">
    <location>
        <begin position="90"/>
        <end position="107"/>
    </location>
</feature>
<dbReference type="PANTHER" id="PTHR41282">
    <property type="entry name" value="CONSERVED TRANSMEMBRANE PROTEIN-RELATED"/>
    <property type="match status" value="1"/>
</dbReference>
<organism evidence="2 3">
    <name type="scientific">Arthrobacter alpinus</name>
    <dbReference type="NCBI Taxonomy" id="656366"/>
    <lineage>
        <taxon>Bacteria</taxon>
        <taxon>Bacillati</taxon>
        <taxon>Actinomycetota</taxon>
        <taxon>Actinomycetes</taxon>
        <taxon>Micrococcales</taxon>
        <taxon>Micrococcaceae</taxon>
        <taxon>Arthrobacter</taxon>
    </lineage>
</organism>
<evidence type="ECO:0000313" key="2">
    <source>
        <dbReference type="EMBL" id="ALO67861.1"/>
    </source>
</evidence>
<dbReference type="RefSeq" id="WP_062291542.1">
    <property type="nucleotide sequence ID" value="NZ_CP013200.1"/>
</dbReference>
<keyword evidence="1" id="KW-0472">Membrane</keyword>
<feature type="transmembrane region" description="Helical" evidence="1">
    <location>
        <begin position="140"/>
        <end position="160"/>
    </location>
</feature>